<dbReference type="AlphaFoldDB" id="A0A2U1FFK7"/>
<dbReference type="InterPro" id="IPR017853">
    <property type="entry name" value="GH"/>
</dbReference>
<comment type="similarity">
    <text evidence="1">Belongs to the glycosyl hydrolase 13 family.</text>
</comment>
<dbReference type="FunFam" id="3.90.400.10:FF:000001">
    <property type="entry name" value="Maltase A3, isoform A"/>
    <property type="match status" value="1"/>
</dbReference>
<feature type="domain" description="Glycosyl hydrolase family 13 catalytic" evidence="3">
    <location>
        <begin position="16"/>
        <end position="413"/>
    </location>
</feature>
<dbReference type="OrthoDB" id="9043248at2"/>
<dbReference type="Gene3D" id="3.20.20.80">
    <property type="entry name" value="Glycosidases"/>
    <property type="match status" value="1"/>
</dbReference>
<dbReference type="SMART" id="SM00642">
    <property type="entry name" value="Aamy"/>
    <property type="match status" value="1"/>
</dbReference>
<dbReference type="Proteomes" id="UP000245639">
    <property type="component" value="Unassembled WGS sequence"/>
</dbReference>
<keyword evidence="5" id="KW-1185">Reference proteome</keyword>
<proteinExistence type="inferred from homology"/>
<name>A0A2U1FFK7_9PSEU</name>
<dbReference type="GO" id="GO:0004556">
    <property type="term" value="F:alpha-amylase activity"/>
    <property type="evidence" value="ECO:0007669"/>
    <property type="project" value="TreeGrafter"/>
</dbReference>
<evidence type="ECO:0000259" key="3">
    <source>
        <dbReference type="SMART" id="SM00642"/>
    </source>
</evidence>
<keyword evidence="2" id="KW-0325">Glycoprotein</keyword>
<organism evidence="4 5">
    <name type="scientific">Actinomycetospora cinnamomea</name>
    <dbReference type="NCBI Taxonomy" id="663609"/>
    <lineage>
        <taxon>Bacteria</taxon>
        <taxon>Bacillati</taxon>
        <taxon>Actinomycetota</taxon>
        <taxon>Actinomycetes</taxon>
        <taxon>Pseudonocardiales</taxon>
        <taxon>Pseudonocardiaceae</taxon>
        <taxon>Actinomycetospora</taxon>
    </lineage>
</organism>
<dbReference type="PANTHER" id="PTHR10357:SF179">
    <property type="entry name" value="NEUTRAL AND BASIC AMINO ACID TRANSPORT PROTEIN RBAT"/>
    <property type="match status" value="1"/>
</dbReference>
<dbReference type="RefSeq" id="WP_116707987.1">
    <property type="nucleotide sequence ID" value="NZ_QEKW01000004.1"/>
</dbReference>
<reference evidence="4 5" key="1">
    <citation type="submission" date="2018-04" db="EMBL/GenBank/DDBJ databases">
        <title>Genomic Encyclopedia of Type Strains, Phase IV (KMG-IV): sequencing the most valuable type-strain genomes for metagenomic binning, comparative biology and taxonomic classification.</title>
        <authorList>
            <person name="Goeker M."/>
        </authorList>
    </citation>
    <scope>NUCLEOTIDE SEQUENCE [LARGE SCALE GENOMIC DNA]</scope>
    <source>
        <strain evidence="4 5">DSM 45771</strain>
    </source>
</reference>
<accession>A0A2U1FFK7</accession>
<gene>
    <name evidence="4" type="ORF">C8D89_104188</name>
</gene>
<dbReference type="GO" id="GO:0009313">
    <property type="term" value="P:oligosaccharide catabolic process"/>
    <property type="evidence" value="ECO:0007669"/>
    <property type="project" value="TreeGrafter"/>
</dbReference>
<dbReference type="EMBL" id="QEKW01000004">
    <property type="protein sequence ID" value="PVZ10974.1"/>
    <property type="molecule type" value="Genomic_DNA"/>
</dbReference>
<evidence type="ECO:0000256" key="1">
    <source>
        <dbReference type="ARBA" id="ARBA00008061"/>
    </source>
</evidence>
<dbReference type="Gene3D" id="3.90.400.10">
    <property type="entry name" value="Oligo-1,6-glucosidase, Domain 2"/>
    <property type="match status" value="1"/>
</dbReference>
<dbReference type="Pfam" id="PF00128">
    <property type="entry name" value="Alpha-amylase"/>
    <property type="match status" value="1"/>
</dbReference>
<evidence type="ECO:0000313" key="4">
    <source>
        <dbReference type="EMBL" id="PVZ10974.1"/>
    </source>
</evidence>
<dbReference type="InterPro" id="IPR045857">
    <property type="entry name" value="O16G_dom_2"/>
</dbReference>
<comment type="caution">
    <text evidence="4">The sequence shown here is derived from an EMBL/GenBank/DDBJ whole genome shotgun (WGS) entry which is preliminary data.</text>
</comment>
<dbReference type="InterPro" id="IPR006047">
    <property type="entry name" value="GH13_cat_dom"/>
</dbReference>
<evidence type="ECO:0000256" key="2">
    <source>
        <dbReference type="ARBA" id="ARBA00023180"/>
    </source>
</evidence>
<dbReference type="CDD" id="cd11332">
    <property type="entry name" value="AmyAc_OligoGlu_TS"/>
    <property type="match status" value="1"/>
</dbReference>
<sequence length="541" mass="59789">MTDRPDVWWRDAVIYQVYIRSFADADGDGIGDIAGIREKLPYLRDLGVDALWINPWYASPQADAGYDVADYRAIDPAYGTVADAEKLIVDAHDHGLRLIPDIVPNHTSDQHAWFRAALADEPGARDRYVFRPGRGEHGEEPPNNWRSHFGGPAWTRVPDQDGRPGSWYLHLFAPGQPDLDWSHPDVAAEFEAVLRFWFDRGVDGFRIDVAHGLVKDPALPDLGDASDQLGRTYPAGGHPYVDRDRVLEVYESWRRVADSYEGDRMFVAEAWTPAPERLARYVAPGRLHTAFNFDYLLAPWEPAALRETIDVTTGHLREVGAAATWVLSNHDVVRHPTRYGRPPGEPEGATDLALGTRRARAALLLEAALPGGMYVYQGEELGLPEVEDIPDEALQDPTWERSGRTVRGRDGARVPLPWSDEGASAGFSPAGAAAPWLPQPEGWTRYAATRQEGDPDSVLELYRTVLHRRRAHPALGDGDLTWVSAPGDAVLHLRRAPGFACVVNLSDAPVELPAHDEVLLTSAPLEDGRLGTDAAAWLAVR</sequence>
<evidence type="ECO:0000313" key="5">
    <source>
        <dbReference type="Proteomes" id="UP000245639"/>
    </source>
</evidence>
<protein>
    <submittedName>
        <fullName evidence="4">Alpha-glucosidase</fullName>
    </submittedName>
</protein>
<dbReference type="PANTHER" id="PTHR10357">
    <property type="entry name" value="ALPHA-AMYLASE FAMILY MEMBER"/>
    <property type="match status" value="1"/>
</dbReference>
<dbReference type="SUPFAM" id="SSF51445">
    <property type="entry name" value="(Trans)glycosidases"/>
    <property type="match status" value="1"/>
</dbReference>